<dbReference type="InterPro" id="IPR017871">
    <property type="entry name" value="ABC_transporter-like_CS"/>
</dbReference>
<keyword evidence="2" id="KW-0813">Transport</keyword>
<evidence type="ECO:0000259" key="3">
    <source>
        <dbReference type="PROSITE" id="PS50893"/>
    </source>
</evidence>
<protein>
    <submittedName>
        <fullName evidence="4">Manganese transport system ATP-binding protein MntB</fullName>
    </submittedName>
</protein>
<organism evidence="4 5">
    <name type="scientific">Geodia barretti</name>
    <name type="common">Barrett's horny sponge</name>
    <dbReference type="NCBI Taxonomy" id="519541"/>
    <lineage>
        <taxon>Eukaryota</taxon>
        <taxon>Metazoa</taxon>
        <taxon>Porifera</taxon>
        <taxon>Demospongiae</taxon>
        <taxon>Heteroscleromorpha</taxon>
        <taxon>Tetractinellida</taxon>
        <taxon>Astrophorina</taxon>
        <taxon>Geodiidae</taxon>
        <taxon>Geodia</taxon>
    </lineage>
</organism>
<dbReference type="InterPro" id="IPR027417">
    <property type="entry name" value="P-loop_NTPase"/>
</dbReference>
<evidence type="ECO:0000256" key="1">
    <source>
        <dbReference type="ARBA" id="ARBA00005417"/>
    </source>
</evidence>
<keyword evidence="4" id="KW-0067">ATP-binding</keyword>
<accession>A0AA35WBZ8</accession>
<evidence type="ECO:0000313" key="4">
    <source>
        <dbReference type="EMBL" id="CAI8015758.1"/>
    </source>
</evidence>
<dbReference type="PANTHER" id="PTHR42734">
    <property type="entry name" value="METAL TRANSPORT SYSTEM ATP-BINDING PROTEIN TM_0124-RELATED"/>
    <property type="match status" value="1"/>
</dbReference>
<gene>
    <name evidence="4" type="ORF">GBAR_LOCUS9730</name>
</gene>
<name>A0AA35WBZ8_GEOBA</name>
<comment type="caution">
    <text evidence="4">The sequence shown here is derived from an EMBL/GenBank/DDBJ whole genome shotgun (WGS) entry which is preliminary data.</text>
</comment>
<keyword evidence="5" id="KW-1185">Reference proteome</keyword>
<dbReference type="PROSITE" id="PS50893">
    <property type="entry name" value="ABC_TRANSPORTER_2"/>
    <property type="match status" value="1"/>
</dbReference>
<dbReference type="PROSITE" id="PS00211">
    <property type="entry name" value="ABC_TRANSPORTER_1"/>
    <property type="match status" value="1"/>
</dbReference>
<evidence type="ECO:0000313" key="5">
    <source>
        <dbReference type="Proteomes" id="UP001174909"/>
    </source>
</evidence>
<reference evidence="4" key="1">
    <citation type="submission" date="2023-03" db="EMBL/GenBank/DDBJ databases">
        <authorList>
            <person name="Steffen K."/>
            <person name="Cardenas P."/>
        </authorList>
    </citation>
    <scope>NUCLEOTIDE SEQUENCE</scope>
</reference>
<proteinExistence type="inferred from homology"/>
<sequence>MATEAGITVEDVTVVRGGHTALTDITFSVGGGTLMGVLGPNRRGQEFFVRRNRRYAPHRKGHSYPARGGIAPQRLAYVPQRDSINWVFPATVIDVVTMGRGWNIGWLRQQGSKDKEMVRLCLERVNLWEHRNDLVTELSGGQRQRVFIARALAQEASVILLDEAFSGVDVGAQEGIVEVLRSLRDEGKIVLLATHDLTNLAERFDSVLCINHHVCAYGPPDEAFTPEVLEEMYGSHGIEFAPGHFTHRHHP</sequence>
<dbReference type="PANTHER" id="PTHR42734:SF5">
    <property type="entry name" value="IRON TRANSPORT SYSTEM ATP-BINDING PROTEIN HI_0361-RELATED"/>
    <property type="match status" value="1"/>
</dbReference>
<feature type="domain" description="ABC transporter" evidence="3">
    <location>
        <begin position="7"/>
        <end position="237"/>
    </location>
</feature>
<dbReference type="Gene3D" id="3.40.50.300">
    <property type="entry name" value="P-loop containing nucleotide triphosphate hydrolases"/>
    <property type="match status" value="1"/>
</dbReference>
<dbReference type="AlphaFoldDB" id="A0AA35WBZ8"/>
<comment type="similarity">
    <text evidence="1">Belongs to the ABC transporter superfamily.</text>
</comment>
<evidence type="ECO:0000256" key="2">
    <source>
        <dbReference type="ARBA" id="ARBA00022448"/>
    </source>
</evidence>
<dbReference type="InterPro" id="IPR003439">
    <property type="entry name" value="ABC_transporter-like_ATP-bd"/>
</dbReference>
<dbReference type="SUPFAM" id="SSF52540">
    <property type="entry name" value="P-loop containing nucleoside triphosphate hydrolases"/>
    <property type="match status" value="1"/>
</dbReference>
<dbReference type="GO" id="GO:0005524">
    <property type="term" value="F:ATP binding"/>
    <property type="evidence" value="ECO:0007669"/>
    <property type="project" value="UniProtKB-KW"/>
</dbReference>
<dbReference type="EMBL" id="CASHTH010001466">
    <property type="protein sequence ID" value="CAI8015758.1"/>
    <property type="molecule type" value="Genomic_DNA"/>
</dbReference>
<dbReference type="InterPro" id="IPR050153">
    <property type="entry name" value="Metal_Ion_Import_ABC"/>
</dbReference>
<dbReference type="Pfam" id="PF00005">
    <property type="entry name" value="ABC_tran"/>
    <property type="match status" value="1"/>
</dbReference>
<dbReference type="Proteomes" id="UP001174909">
    <property type="component" value="Unassembled WGS sequence"/>
</dbReference>
<keyword evidence="4" id="KW-0547">Nucleotide-binding</keyword>
<dbReference type="GO" id="GO:0016887">
    <property type="term" value="F:ATP hydrolysis activity"/>
    <property type="evidence" value="ECO:0007669"/>
    <property type="project" value="InterPro"/>
</dbReference>